<dbReference type="InterPro" id="IPR000859">
    <property type="entry name" value="CUB_dom"/>
</dbReference>
<keyword evidence="5 10" id="KW-0378">Hydrolase</keyword>
<dbReference type="Pfam" id="PF00041">
    <property type="entry name" value="fn3"/>
    <property type="match status" value="5"/>
</dbReference>
<feature type="domain" description="Fibronectin type-III" evidence="15">
    <location>
        <begin position="1273"/>
        <end position="1370"/>
    </location>
</feature>
<dbReference type="Pfam" id="PF00089">
    <property type="entry name" value="Trypsin"/>
    <property type="match status" value="1"/>
</dbReference>
<feature type="domain" description="MAM" evidence="13">
    <location>
        <begin position="924"/>
        <end position="1076"/>
    </location>
</feature>
<dbReference type="InterPro" id="IPR033116">
    <property type="entry name" value="TRYPSIN_SER"/>
</dbReference>
<dbReference type="InterPro" id="IPR009003">
    <property type="entry name" value="Peptidase_S1_PA"/>
</dbReference>
<evidence type="ECO:0000256" key="5">
    <source>
        <dbReference type="ARBA" id="ARBA00022801"/>
    </source>
</evidence>
<protein>
    <submittedName>
        <fullName evidence="16">CUB and peptidase domain-containing protein 1</fullName>
    </submittedName>
</protein>
<reference evidence="16" key="1">
    <citation type="journal article" date="2023" name="G3 (Bethesda)">
        <title>Whole genome assembly and annotation of the endangered Caribbean coral Acropora cervicornis.</title>
        <authorList>
            <person name="Selwyn J.D."/>
            <person name="Vollmer S.V."/>
        </authorList>
    </citation>
    <scope>NUCLEOTIDE SEQUENCE</scope>
    <source>
        <strain evidence="16">K2</strain>
    </source>
</reference>
<dbReference type="GO" id="GO:0004252">
    <property type="term" value="F:serine-type endopeptidase activity"/>
    <property type="evidence" value="ECO:0007669"/>
    <property type="project" value="InterPro"/>
</dbReference>
<evidence type="ECO:0000313" key="17">
    <source>
        <dbReference type="Proteomes" id="UP001249851"/>
    </source>
</evidence>
<gene>
    <name evidence="16" type="ORF">P5673_032283</name>
</gene>
<dbReference type="InterPro" id="IPR018114">
    <property type="entry name" value="TRYPSIN_HIS"/>
</dbReference>
<dbReference type="SMART" id="SM00137">
    <property type="entry name" value="MAM"/>
    <property type="match status" value="5"/>
</dbReference>
<dbReference type="PROSITE" id="PS00134">
    <property type="entry name" value="TRYPSIN_HIS"/>
    <property type="match status" value="1"/>
</dbReference>
<dbReference type="FunFam" id="2.40.10.10:FF:000077">
    <property type="entry name" value="Predicted protein"/>
    <property type="match status" value="1"/>
</dbReference>
<keyword evidence="17" id="KW-1185">Reference proteome</keyword>
<dbReference type="InterPro" id="IPR043504">
    <property type="entry name" value="Peptidase_S1_PA_chymotrypsin"/>
</dbReference>
<feature type="domain" description="CUB" evidence="12">
    <location>
        <begin position="321"/>
        <end position="445"/>
    </location>
</feature>
<feature type="domain" description="Fibronectin type-III" evidence="15">
    <location>
        <begin position="723"/>
        <end position="814"/>
    </location>
</feature>
<evidence type="ECO:0000256" key="3">
    <source>
        <dbReference type="ARBA" id="ARBA00022729"/>
    </source>
</evidence>
<keyword evidence="3" id="KW-0732">Signal</keyword>
<keyword evidence="4" id="KW-0677">Repeat</keyword>
<dbReference type="CDD" id="cd00041">
    <property type="entry name" value="CUB"/>
    <property type="match status" value="5"/>
</dbReference>
<reference evidence="16" key="2">
    <citation type="journal article" date="2023" name="Science">
        <title>Genomic signatures of disease resistance in endangered staghorn corals.</title>
        <authorList>
            <person name="Vollmer S.V."/>
            <person name="Selwyn J.D."/>
            <person name="Despard B.A."/>
            <person name="Roesel C.L."/>
        </authorList>
    </citation>
    <scope>NUCLEOTIDE SEQUENCE</scope>
    <source>
        <strain evidence="16">K2</strain>
    </source>
</reference>
<dbReference type="SUPFAM" id="SSF49854">
    <property type="entry name" value="Spermadhesin, CUB domain"/>
    <property type="match status" value="5"/>
</dbReference>
<feature type="domain" description="Fibronectin type-III" evidence="15">
    <location>
        <begin position="2319"/>
        <end position="2412"/>
    </location>
</feature>
<dbReference type="Pfam" id="PF00431">
    <property type="entry name" value="CUB"/>
    <property type="match status" value="5"/>
</dbReference>
<dbReference type="CDD" id="cd00190">
    <property type="entry name" value="Tryp_SPc"/>
    <property type="match status" value="1"/>
</dbReference>
<proteinExistence type="inferred from homology"/>
<feature type="domain" description="CUB" evidence="12">
    <location>
        <begin position="1930"/>
        <end position="2041"/>
    </location>
</feature>
<evidence type="ECO:0000256" key="4">
    <source>
        <dbReference type="ARBA" id="ARBA00022737"/>
    </source>
</evidence>
<feature type="region of interest" description="Disordered" evidence="11">
    <location>
        <begin position="1925"/>
        <end position="1945"/>
    </location>
</feature>
<dbReference type="SMART" id="SM00020">
    <property type="entry name" value="Tryp_SPc"/>
    <property type="match status" value="1"/>
</dbReference>
<feature type="domain" description="Fibronectin type-III" evidence="15">
    <location>
        <begin position="244"/>
        <end position="337"/>
    </location>
</feature>
<dbReference type="InterPro" id="IPR003961">
    <property type="entry name" value="FN3_dom"/>
</dbReference>
<dbReference type="PROSITE" id="PS50853">
    <property type="entry name" value="FN3"/>
    <property type="match status" value="5"/>
</dbReference>
<dbReference type="PROSITE" id="PS50240">
    <property type="entry name" value="TRYPSIN_DOM"/>
    <property type="match status" value="1"/>
</dbReference>
<dbReference type="InterPro" id="IPR001314">
    <property type="entry name" value="Peptidase_S1A"/>
</dbReference>
<dbReference type="SUPFAM" id="SSF49265">
    <property type="entry name" value="Fibronectin type III"/>
    <property type="match status" value="4"/>
</dbReference>
<dbReference type="PROSITE" id="PS01180">
    <property type="entry name" value="CUB"/>
    <property type="match status" value="5"/>
</dbReference>
<feature type="domain" description="MAM" evidence="13">
    <location>
        <begin position="2412"/>
        <end position="2556"/>
    </location>
</feature>
<evidence type="ECO:0000259" key="13">
    <source>
        <dbReference type="PROSITE" id="PS50060"/>
    </source>
</evidence>
<dbReference type="SMART" id="SM00042">
    <property type="entry name" value="CUB"/>
    <property type="match status" value="5"/>
</dbReference>
<dbReference type="InterPro" id="IPR000998">
    <property type="entry name" value="MAM_dom"/>
</dbReference>
<feature type="domain" description="CUB" evidence="12">
    <location>
        <begin position="812"/>
        <end position="922"/>
    </location>
</feature>
<keyword evidence="8" id="KW-0325">Glycoprotein</keyword>
<dbReference type="Gene3D" id="2.60.40.10">
    <property type="entry name" value="Immunoglobulins"/>
    <property type="match status" value="6"/>
</dbReference>
<comment type="caution">
    <text evidence="9">Lacks conserved residue(s) required for the propagation of feature annotation.</text>
</comment>
<dbReference type="InterPro" id="IPR036116">
    <property type="entry name" value="FN3_sf"/>
</dbReference>
<keyword evidence="6 10" id="KW-0720">Serine protease</keyword>
<evidence type="ECO:0000259" key="12">
    <source>
        <dbReference type="PROSITE" id="PS01180"/>
    </source>
</evidence>
<evidence type="ECO:0000256" key="8">
    <source>
        <dbReference type="ARBA" id="ARBA00023180"/>
    </source>
</evidence>
<dbReference type="GO" id="GO:0016020">
    <property type="term" value="C:membrane"/>
    <property type="evidence" value="ECO:0007669"/>
    <property type="project" value="InterPro"/>
</dbReference>
<dbReference type="CDD" id="cd00063">
    <property type="entry name" value="FN3"/>
    <property type="match status" value="5"/>
</dbReference>
<evidence type="ECO:0000256" key="9">
    <source>
        <dbReference type="PROSITE-ProRule" id="PRU00059"/>
    </source>
</evidence>
<keyword evidence="2 10" id="KW-0645">Protease</keyword>
<evidence type="ECO:0000259" key="15">
    <source>
        <dbReference type="PROSITE" id="PS50853"/>
    </source>
</evidence>
<dbReference type="InterPro" id="IPR013783">
    <property type="entry name" value="Ig-like_fold"/>
</dbReference>
<dbReference type="Gene3D" id="2.60.120.290">
    <property type="entry name" value="Spermadhesin, CUB domain"/>
    <property type="match status" value="5"/>
</dbReference>
<feature type="domain" description="Fibronectin type-III" evidence="15">
    <location>
        <begin position="1453"/>
        <end position="1548"/>
    </location>
</feature>
<comment type="similarity">
    <text evidence="1">Belongs to the peptidase S1 family.</text>
</comment>
<feature type="domain" description="MAM" evidence="13">
    <location>
        <begin position="22"/>
        <end position="108"/>
    </location>
</feature>
<accession>A0AAD9PS36</accession>
<dbReference type="InterPro" id="IPR013320">
    <property type="entry name" value="ConA-like_dom_sf"/>
</dbReference>
<feature type="compositionally biased region" description="Low complexity" evidence="11">
    <location>
        <begin position="1925"/>
        <end position="1939"/>
    </location>
</feature>
<dbReference type="Gene3D" id="2.60.120.200">
    <property type="match status" value="5"/>
</dbReference>
<feature type="domain" description="Peptidase S1" evidence="14">
    <location>
        <begin position="1560"/>
        <end position="1798"/>
    </location>
</feature>
<dbReference type="InterPro" id="IPR051560">
    <property type="entry name" value="MAM_domain-containing"/>
</dbReference>
<feature type="domain" description="CUB" evidence="12">
    <location>
        <begin position="1774"/>
        <end position="1915"/>
    </location>
</feature>
<dbReference type="SMART" id="SM00060">
    <property type="entry name" value="FN3"/>
    <property type="match status" value="6"/>
</dbReference>
<dbReference type="InterPro" id="IPR035914">
    <property type="entry name" value="Sperma_CUB_dom_sf"/>
</dbReference>
<evidence type="ECO:0000256" key="10">
    <source>
        <dbReference type="RuleBase" id="RU363034"/>
    </source>
</evidence>
<evidence type="ECO:0000256" key="7">
    <source>
        <dbReference type="ARBA" id="ARBA00023157"/>
    </source>
</evidence>
<dbReference type="PROSITE" id="PS50060">
    <property type="entry name" value="MAM_2"/>
    <property type="match status" value="7"/>
</dbReference>
<dbReference type="Proteomes" id="UP001249851">
    <property type="component" value="Unassembled WGS sequence"/>
</dbReference>
<feature type="domain" description="CUB" evidence="12">
    <location>
        <begin position="2554"/>
        <end position="2664"/>
    </location>
</feature>
<name>A0AAD9PS36_ACRCE</name>
<dbReference type="PRINTS" id="PR00722">
    <property type="entry name" value="CHYMOTRYPSIN"/>
</dbReference>
<dbReference type="SUPFAM" id="SSF49899">
    <property type="entry name" value="Concanavalin A-like lectins/glucanases"/>
    <property type="match status" value="5"/>
</dbReference>
<evidence type="ECO:0000259" key="14">
    <source>
        <dbReference type="PROSITE" id="PS50240"/>
    </source>
</evidence>
<evidence type="ECO:0000256" key="11">
    <source>
        <dbReference type="SAM" id="MobiDB-lite"/>
    </source>
</evidence>
<dbReference type="Gene3D" id="2.40.10.10">
    <property type="entry name" value="Trypsin-like serine proteases"/>
    <property type="match status" value="1"/>
</dbReference>
<comment type="caution">
    <text evidence="16">The sequence shown here is derived from an EMBL/GenBank/DDBJ whole genome shotgun (WGS) entry which is preliminary data.</text>
</comment>
<dbReference type="CDD" id="cd06263">
    <property type="entry name" value="MAM"/>
    <property type="match status" value="5"/>
</dbReference>
<evidence type="ECO:0000256" key="1">
    <source>
        <dbReference type="ARBA" id="ARBA00007664"/>
    </source>
</evidence>
<sequence length="2695" mass="299356">MKTYAGFRHILTCTQLIEAYEHSCGFEHGLCPGWHQSPFDDFDWSRRSGTTSSSLTGPSSGHGGYGFYMYIETSSPRSYGDKAILSFSPPGLLIGKVSCLKFYYHMYGATINRLNVFNGYSIISFEGKTGSSYTGDIAIDDVSLTDGECTVIFRIVHGNLEILEYLNQWQSFRSNNGYIKVWDGSGRIVFTRVGCQSNYTSSRFLEVPFQNSRNVTIQASLNNYQSYARVSYGIIKDGLTSPLAGWNVTLENKTSNSLQLRWMDINHWLNGGVRFFVVISKSSYSSFPVRKILSPHVTSAEITELDPYTEYNVSVVAIDGYGSPFQSTFIQARTDEGYCGSVRNNTLRSSGYPNNYPNDLDCIYRVPIPFDKDLVIYFNYFFLESHSNCGYDYLRISDGSNRIIGTYCGHQTGKSVSVGDSVAVLTFHTDGSVRYRGFYLTFSFSPRSRVCGFENGLCPGWYQSQTDDFNWLRRSGRTPSYYTGPSSGHGGHGFYMYIETSLPRSYGDEAKLLFSPSRSAIGKWSCLKFYYHMYGATINRLDVFNGNSMVFTQSGQQGDTWLYAETTVIVHNTITFEGISGSSYTGDIAIDDVSLMDGFCTGCKHALNDSFGYLNITYNERFSPDCVWTLGNSGMSDPVAIVSIEEVQLGYCSGFIKVLDGDGTQVFTREGCQTNHTSHTFHEIAFKESQNITIQVALKNYQSYVRVIYCVLENGLDAASLLPGWNFTLENETSNSLQLRWMVINHRLKGGVRFFVVIAKSSYSSVKKLFSGDKTSVQITQLDPSTEYNVSVVAIDGYGSPFISAALHARTNEGDCGSVQNNTLTSPGYPSPYPNNMDCVYRVPIPFDKELLILFNYFSLEDKSNCTLDYLRVSGGSSYRVGTYCGYQTGKSVRVVGRIAVFKFVSNRVARYDGFTLSFIFTPKGCGFENGLCPGWHQSYTDDFDWTRHSGSTTSHLTGPSSGHGGYGFYMYIETSPRLYGDKARLLFSPPSSVIGTISCLKFYYHMYGASVNRLNVFNGYSIIFTKSGPQGNRWLFAEVTVFVQNTITFEGISGSSYTGDIAIDDISLVAGICTSCMEALNDSFGHLNITYNKHFSPDCMWLLGNSGISEPVAIVSIEEVQLGFCSGYMKVLDGSGTQVFTREGCLNNHTSSIFLEIAFRESQNVTIQVSLNNNQSYARVSFGISKDGLDSASPLPGWHVIFKNKTSNSLQLQWIDINHRLNGGARFFVVIAKSSYNVPIRKIFGPNITSAKIAGLDTYTVYNVSVVAIDGNGSPFNSSILQEKTDESVHWNPLPQQYHNGRLLGYRVFFRKTASYLFPVTRSVVVHNFTWVTLHNLEPGQRYEIYLSAFTSKGDGPRSDGYFVITACSLSVNQSLGLIDVAPSASNNSLRCSTAKYEKSGLLQITDEHMVEVPFLSSAEIEVNISLVQQGSSVKAQFLVLSSALHSASVLPDWNLTISNETSSSFSVQWTNLTALLDSQVQHFLVLLKSNKNNNSNMVHKIVNGREEKAEMTELLASSQYIVEVFGIDKTGQPFKTLEVQARTLTALCGKRPTSSTLIVGGKVAPINAWPWQALLRRRDGRQFCGGSLIKPEWVLTATHCVRGKSPSNIQVTLGAHYVSSANVVGTEQYFDVVQIIQHENYSSPKRWSNDVSLLKLSRPAELRNGVGLVCLSDDQFQRPFNVTNKRCWTTGWGSLSYLGVKPTELMQVDVPLVSPQRCSHLYSNYDANTMICAGRSQGGIGACLGDSGGPLVCEFNSKWYLEGATSWVGLPCAAASKPSVYADVRKLKSWIVKTMNDPVVPIPTSCSSVINNTLKSPGYPNYYPRNIVCIYKVPIPCDKELAIYFNDFHLEGSFMNCLYDYLKITDGSNHVIGTFCGRETGRSILVDDAIAVLTFKTDGSVQYNGFYLSFSFFPRGTATLPPLPTTTHRPTATTSPGSSLRSPGYPHNYPNNMHCTYRVPIPFNQYLLVYFTYFSMESHSSCGYDYLRITDGSTFYTIGTYCGYQTGKRVRVDGSVAVLTFHTDGSVQRGGFYLSFSFFRQPLGCSFERGLCPGWYQSYADDFDWTRLSGPTGSSLTGPSSGHGGYGYYMYIETSSPRFYGQRARLLLSPPSSETGKLSCLKFYYHMYGATINQLNVWNGNSIAFTKSGQQGNRWLFAEVTVFVQNTITFEGISGSSYTGDIAVDDVSLVAGICTGCTEALNDSFRQLNIKFNETFPPDCKWIIGNAKISQPIAIVSIEEAQFSHCSGYIKVLDGNSTQVFSREGCLNNHTSNMFLEIAFQESQNITISVSLNNNQSYVRLSYGILKDGLDAASPIAGWSVTLANKTSSSLQLQWMDINQRLNGSVRFFVVIAKSSYSSVPVRKLVSPNFTSVEIKGLDPHTVYNVSVVAIDGYGLPFRSTVLQAKTNGWSCGFEDGLCRGWYQSYNDDFDWTRRLGPTWPYNTGPSSGHGGYGFYMYIETWPQSYGDKAKLLFSPPNSVIGAMSCLKFYYHMYGATINQLNVFNGNSIVFTRSGQQGNRWLYAEITFEGIVGSSSTGNIAIDDVSLMDGACTVCGLVQNDTLRSPNFPGLYPSNLFCVYRVNIPRGKDLNIHFNYFNLEYYSNCTFHDYLRIASNTYNVIGTFCGQQNGTLVRVAGNYALLTFHTDPSVQKTGFELFFSYSVFPVSCNFDYGLCPGWSQSTADVFNWTRDEA</sequence>
<dbReference type="Pfam" id="PF00629">
    <property type="entry name" value="MAM"/>
    <property type="match status" value="5"/>
</dbReference>
<feature type="domain" description="MAM" evidence="13">
    <location>
        <begin position="449"/>
        <end position="602"/>
    </location>
</feature>
<dbReference type="FunFam" id="2.60.120.290:FF:000003">
    <property type="entry name" value="Neuropilin"/>
    <property type="match status" value="1"/>
</dbReference>
<evidence type="ECO:0000313" key="16">
    <source>
        <dbReference type="EMBL" id="KAK2547675.1"/>
    </source>
</evidence>
<dbReference type="EMBL" id="JARQWQ010000172">
    <property type="protein sequence ID" value="KAK2547675.1"/>
    <property type="molecule type" value="Genomic_DNA"/>
</dbReference>
<dbReference type="GO" id="GO:0006508">
    <property type="term" value="P:proteolysis"/>
    <property type="evidence" value="ECO:0007669"/>
    <property type="project" value="UniProtKB-KW"/>
</dbReference>
<dbReference type="PROSITE" id="PS00135">
    <property type="entry name" value="TRYPSIN_SER"/>
    <property type="match status" value="1"/>
</dbReference>
<dbReference type="InterPro" id="IPR001254">
    <property type="entry name" value="Trypsin_dom"/>
</dbReference>
<dbReference type="FunFam" id="2.60.120.290:FF:000005">
    <property type="entry name" value="Procollagen C-endopeptidase enhancer 1"/>
    <property type="match status" value="1"/>
</dbReference>
<keyword evidence="7" id="KW-1015">Disulfide bond</keyword>
<feature type="domain" description="MAM" evidence="13">
    <location>
        <begin position="2045"/>
        <end position="2198"/>
    </location>
</feature>
<organism evidence="16 17">
    <name type="scientific">Acropora cervicornis</name>
    <name type="common">Staghorn coral</name>
    <dbReference type="NCBI Taxonomy" id="6130"/>
    <lineage>
        <taxon>Eukaryota</taxon>
        <taxon>Metazoa</taxon>
        <taxon>Cnidaria</taxon>
        <taxon>Anthozoa</taxon>
        <taxon>Hexacorallia</taxon>
        <taxon>Scleractinia</taxon>
        <taxon>Astrocoeniina</taxon>
        <taxon>Acroporidae</taxon>
        <taxon>Acropora</taxon>
    </lineage>
</organism>
<dbReference type="SUPFAM" id="SSF50494">
    <property type="entry name" value="Trypsin-like serine proteases"/>
    <property type="match status" value="1"/>
</dbReference>
<feature type="domain" description="MAM" evidence="13">
    <location>
        <begin position="2668"/>
        <end position="2695"/>
    </location>
</feature>
<feature type="domain" description="MAM" evidence="13">
    <location>
        <begin position="123"/>
        <end position="151"/>
    </location>
</feature>
<evidence type="ECO:0000256" key="6">
    <source>
        <dbReference type="ARBA" id="ARBA00022825"/>
    </source>
</evidence>
<evidence type="ECO:0000256" key="2">
    <source>
        <dbReference type="ARBA" id="ARBA00022670"/>
    </source>
</evidence>
<dbReference type="PANTHER" id="PTHR23282:SF146">
    <property type="entry name" value="RT07201P-RELATED"/>
    <property type="match status" value="1"/>
</dbReference>
<dbReference type="PANTHER" id="PTHR23282">
    <property type="entry name" value="APICAL ENDOSOMAL GLYCOPROTEIN PRECURSOR"/>
    <property type="match status" value="1"/>
</dbReference>